<dbReference type="HOGENOM" id="CLU_938667_0_0_1"/>
<dbReference type="Proteomes" id="UP000014760">
    <property type="component" value="Unassembled WGS sequence"/>
</dbReference>
<dbReference type="EnsemblMetazoa" id="CapteT191345">
    <property type="protein sequence ID" value="CapteP191345"/>
    <property type="gene ID" value="CapteG191345"/>
</dbReference>
<evidence type="ECO:0000313" key="2">
    <source>
        <dbReference type="EMBL" id="ELT98546.1"/>
    </source>
</evidence>
<feature type="compositionally biased region" description="Basic and acidic residues" evidence="1">
    <location>
        <begin position="205"/>
        <end position="218"/>
    </location>
</feature>
<reference evidence="4" key="1">
    <citation type="submission" date="2012-12" db="EMBL/GenBank/DDBJ databases">
        <authorList>
            <person name="Hellsten U."/>
            <person name="Grimwood J."/>
            <person name="Chapman J.A."/>
            <person name="Shapiro H."/>
            <person name="Aerts A."/>
            <person name="Otillar R.P."/>
            <person name="Terry A.Y."/>
            <person name="Boore J.L."/>
            <person name="Simakov O."/>
            <person name="Marletaz F."/>
            <person name="Cho S.-J."/>
            <person name="Edsinger-Gonzales E."/>
            <person name="Havlak P."/>
            <person name="Kuo D.-H."/>
            <person name="Larsson T."/>
            <person name="Lv J."/>
            <person name="Arendt D."/>
            <person name="Savage R."/>
            <person name="Osoegawa K."/>
            <person name="de Jong P."/>
            <person name="Lindberg D.R."/>
            <person name="Seaver E.C."/>
            <person name="Weisblat D.A."/>
            <person name="Putnam N.H."/>
            <person name="Grigoriev I.V."/>
            <person name="Rokhsar D.S."/>
        </authorList>
    </citation>
    <scope>NUCLEOTIDE SEQUENCE</scope>
    <source>
        <strain evidence="4">I ESC-2004</strain>
    </source>
</reference>
<evidence type="ECO:0000256" key="1">
    <source>
        <dbReference type="SAM" id="MobiDB-lite"/>
    </source>
</evidence>
<keyword evidence="4" id="KW-1185">Reference proteome</keyword>
<reference evidence="2 4" key="2">
    <citation type="journal article" date="2013" name="Nature">
        <title>Insights into bilaterian evolution from three spiralian genomes.</title>
        <authorList>
            <person name="Simakov O."/>
            <person name="Marletaz F."/>
            <person name="Cho S.J."/>
            <person name="Edsinger-Gonzales E."/>
            <person name="Havlak P."/>
            <person name="Hellsten U."/>
            <person name="Kuo D.H."/>
            <person name="Larsson T."/>
            <person name="Lv J."/>
            <person name="Arendt D."/>
            <person name="Savage R."/>
            <person name="Osoegawa K."/>
            <person name="de Jong P."/>
            <person name="Grimwood J."/>
            <person name="Chapman J.A."/>
            <person name="Shapiro H."/>
            <person name="Aerts A."/>
            <person name="Otillar R.P."/>
            <person name="Terry A.Y."/>
            <person name="Boore J.L."/>
            <person name="Grigoriev I.V."/>
            <person name="Lindberg D.R."/>
            <person name="Seaver E.C."/>
            <person name="Weisblat D.A."/>
            <person name="Putnam N.H."/>
            <person name="Rokhsar D.S."/>
        </authorList>
    </citation>
    <scope>NUCLEOTIDE SEQUENCE</scope>
    <source>
        <strain evidence="2 4">I ESC-2004</strain>
    </source>
</reference>
<dbReference type="AlphaFoldDB" id="R7U4D1"/>
<gene>
    <name evidence="2" type="ORF">CAPTEDRAFT_191345</name>
</gene>
<feature type="region of interest" description="Disordered" evidence="1">
    <location>
        <begin position="130"/>
        <end position="224"/>
    </location>
</feature>
<dbReference type="EMBL" id="KB307840">
    <property type="protein sequence ID" value="ELT98546.1"/>
    <property type="molecule type" value="Genomic_DNA"/>
</dbReference>
<reference evidence="3" key="3">
    <citation type="submission" date="2015-06" db="UniProtKB">
        <authorList>
            <consortium name="EnsemblMetazoa"/>
        </authorList>
    </citation>
    <scope>IDENTIFICATION</scope>
</reference>
<proteinExistence type="predicted"/>
<organism evidence="2">
    <name type="scientific">Capitella teleta</name>
    <name type="common">Polychaete worm</name>
    <dbReference type="NCBI Taxonomy" id="283909"/>
    <lineage>
        <taxon>Eukaryota</taxon>
        <taxon>Metazoa</taxon>
        <taxon>Spiralia</taxon>
        <taxon>Lophotrochozoa</taxon>
        <taxon>Annelida</taxon>
        <taxon>Polychaeta</taxon>
        <taxon>Sedentaria</taxon>
        <taxon>Scolecida</taxon>
        <taxon>Capitellidae</taxon>
        <taxon>Capitella</taxon>
    </lineage>
</organism>
<name>R7U4D1_CAPTE</name>
<accession>R7U4D1</accession>
<sequence>MEQLAIDMGKRAVSTSGDCHAKDYKKELSDLGIEVESKKPTGFQGEKNRITLNLLLKLQTEGNNREDGDRPLGEKFCKFLKNSNSVFAGGHEEFFDQINQNWLEVQEHQSTMQQYPYPFVTPPAYPGMGYSQFPPPYQGEPQAHYTTEPNAPFNPTFISPEQPFPPKGMEQPEPQEVKKEPLPAQDIKGANQPSLPQPNKTHTPQQKDLDPPTHKPEIKQSAMSDHQLKQMFAQLAELDFNDHQAQQKISAYKPKPELKMPAASQEHRVVNTHSRLAELSHQSKCSDTLWGRSHELH</sequence>
<evidence type="ECO:0000313" key="4">
    <source>
        <dbReference type="Proteomes" id="UP000014760"/>
    </source>
</evidence>
<evidence type="ECO:0000313" key="3">
    <source>
        <dbReference type="EnsemblMetazoa" id="CapteP191345"/>
    </source>
</evidence>
<feature type="non-terminal residue" evidence="2">
    <location>
        <position position="297"/>
    </location>
</feature>
<dbReference type="EMBL" id="AMQN01048941">
    <property type="status" value="NOT_ANNOTATED_CDS"/>
    <property type="molecule type" value="Genomic_DNA"/>
</dbReference>
<feature type="compositionally biased region" description="Polar residues" evidence="1">
    <location>
        <begin position="191"/>
        <end position="204"/>
    </location>
</feature>
<protein>
    <submittedName>
        <fullName evidence="2 3">Uncharacterized protein</fullName>
    </submittedName>
</protein>